<dbReference type="AlphaFoldDB" id="A0A1G6ZTH8"/>
<keyword evidence="3" id="KW-1185">Reference proteome</keyword>
<dbReference type="Proteomes" id="UP000199412">
    <property type="component" value="Unassembled WGS sequence"/>
</dbReference>
<evidence type="ECO:0000313" key="3">
    <source>
        <dbReference type="Proteomes" id="UP000199412"/>
    </source>
</evidence>
<evidence type="ECO:0000256" key="1">
    <source>
        <dbReference type="SAM" id="MobiDB-lite"/>
    </source>
</evidence>
<feature type="compositionally biased region" description="Basic and acidic residues" evidence="1">
    <location>
        <begin position="1"/>
        <end position="13"/>
    </location>
</feature>
<sequence>MLRLETRDGHVPDVTRGTAGSADAAFNPSWHRLCAPDVAVRRSEGAL</sequence>
<protein>
    <submittedName>
        <fullName evidence="2">Uncharacterized protein</fullName>
    </submittedName>
</protein>
<feature type="region of interest" description="Disordered" evidence="1">
    <location>
        <begin position="1"/>
        <end position="25"/>
    </location>
</feature>
<reference evidence="2 3" key="1">
    <citation type="submission" date="2016-10" db="EMBL/GenBank/DDBJ databases">
        <authorList>
            <person name="de Groot N.N."/>
        </authorList>
    </citation>
    <scope>NUCLEOTIDE SEQUENCE [LARGE SCALE GENOMIC DNA]</scope>
    <source>
        <strain evidence="2 3">ATCC 700224</strain>
    </source>
</reference>
<gene>
    <name evidence="2" type="ORF">SAMN05421720_10323</name>
</gene>
<dbReference type="EMBL" id="FNAP01000003">
    <property type="protein sequence ID" value="SDE05693.1"/>
    <property type="molecule type" value="Genomic_DNA"/>
</dbReference>
<organism evidence="2 3">
    <name type="scientific">Rhodospira trueperi</name>
    <dbReference type="NCBI Taxonomy" id="69960"/>
    <lineage>
        <taxon>Bacteria</taxon>
        <taxon>Pseudomonadati</taxon>
        <taxon>Pseudomonadota</taxon>
        <taxon>Alphaproteobacteria</taxon>
        <taxon>Rhodospirillales</taxon>
        <taxon>Rhodospirillaceae</taxon>
        <taxon>Rhodospira</taxon>
    </lineage>
</organism>
<name>A0A1G6ZTH8_9PROT</name>
<accession>A0A1G6ZTH8</accession>
<evidence type="ECO:0000313" key="2">
    <source>
        <dbReference type="EMBL" id="SDE05693.1"/>
    </source>
</evidence>
<proteinExistence type="predicted"/>